<dbReference type="InterPro" id="IPR049054">
    <property type="entry name" value="CN_hydtase_beta-like_N"/>
</dbReference>
<dbReference type="InterPro" id="IPR042262">
    <property type="entry name" value="CN_hydtase_beta_C"/>
</dbReference>
<keyword evidence="3" id="KW-1185">Reference proteome</keyword>
<gene>
    <name evidence="2" type="ORF">NBZ79_17700</name>
</gene>
<name>A0ABY4W6S2_9PROT</name>
<reference evidence="2" key="1">
    <citation type="submission" date="2022-06" db="EMBL/GenBank/DDBJ databases">
        <title>Sneathiella actinostolidae sp. nov., isolated from a sea anemonein the Western Pacific Ocean.</title>
        <authorList>
            <person name="Wei M.J."/>
        </authorList>
    </citation>
    <scope>NUCLEOTIDE SEQUENCE</scope>
    <source>
        <strain evidence="2">PHK-P5</strain>
    </source>
</reference>
<feature type="domain" description="Nitrile hydratase beta subunit-like N-terminal" evidence="1">
    <location>
        <begin position="21"/>
        <end position="110"/>
    </location>
</feature>
<dbReference type="Proteomes" id="UP001056291">
    <property type="component" value="Chromosome"/>
</dbReference>
<organism evidence="2 3">
    <name type="scientific">Sneathiella marina</name>
    <dbReference type="NCBI Taxonomy" id="2950108"/>
    <lineage>
        <taxon>Bacteria</taxon>
        <taxon>Pseudomonadati</taxon>
        <taxon>Pseudomonadota</taxon>
        <taxon>Alphaproteobacteria</taxon>
        <taxon>Sneathiellales</taxon>
        <taxon>Sneathiellaceae</taxon>
        <taxon>Sneathiella</taxon>
    </lineage>
</organism>
<protein>
    <submittedName>
        <fullName evidence="2">Nitrile hydratase accessory protein</fullName>
    </submittedName>
</protein>
<dbReference type="Gene3D" id="1.10.472.20">
    <property type="entry name" value="Nitrile hydratase, beta subunit"/>
    <property type="match status" value="1"/>
</dbReference>
<dbReference type="EMBL" id="CP098747">
    <property type="protein sequence ID" value="USG60994.1"/>
    <property type="molecule type" value="Genomic_DNA"/>
</dbReference>
<accession>A0ABY4W6S2</accession>
<dbReference type="Pfam" id="PF21006">
    <property type="entry name" value="NHase_beta_N"/>
    <property type="match status" value="1"/>
</dbReference>
<dbReference type="SUPFAM" id="SSF50090">
    <property type="entry name" value="Electron transport accessory proteins"/>
    <property type="match status" value="1"/>
</dbReference>
<evidence type="ECO:0000313" key="3">
    <source>
        <dbReference type="Proteomes" id="UP001056291"/>
    </source>
</evidence>
<dbReference type="InterPro" id="IPR023808">
    <property type="entry name" value="Nitrile_Hydratase_acc_put"/>
</dbReference>
<proteinExistence type="predicted"/>
<dbReference type="RefSeq" id="WP_251933972.1">
    <property type="nucleotide sequence ID" value="NZ_CP098747.1"/>
</dbReference>
<dbReference type="NCBIfam" id="TIGR03889">
    <property type="entry name" value="nitrile_acc"/>
    <property type="match status" value="1"/>
</dbReference>
<evidence type="ECO:0000313" key="2">
    <source>
        <dbReference type="EMBL" id="USG60994.1"/>
    </source>
</evidence>
<evidence type="ECO:0000259" key="1">
    <source>
        <dbReference type="Pfam" id="PF21006"/>
    </source>
</evidence>
<dbReference type="InterPro" id="IPR008990">
    <property type="entry name" value="Elect_transpt_acc-like_dom_sf"/>
</dbReference>
<sequence length="129" mass="14771">MNTSDLHPGIREQAEAAIPAKPEGEPLFRLAWHGRIFALVVAMVNRDQISWKSFQQRLVHGLAQQQNADLQLSMEEIDLQYFDCWLAAAEEILREDGFLEAHELRVQMDGIRSTVAEIREGQLDRNSEN</sequence>